<dbReference type="Proteomes" id="UP000192761">
    <property type="component" value="Unassembled WGS sequence"/>
</dbReference>
<name>A0A1W1Y039_9NEIS</name>
<organism evidence="1 2">
    <name type="scientific">Andreprevotia lacus DSM 23236</name>
    <dbReference type="NCBI Taxonomy" id="1121001"/>
    <lineage>
        <taxon>Bacteria</taxon>
        <taxon>Pseudomonadati</taxon>
        <taxon>Pseudomonadota</taxon>
        <taxon>Betaproteobacteria</taxon>
        <taxon>Neisseriales</taxon>
        <taxon>Chitinibacteraceae</taxon>
        <taxon>Andreprevotia</taxon>
    </lineage>
</organism>
<dbReference type="NCBIfam" id="TIGR03353">
    <property type="entry name" value="VI_chp_4"/>
    <property type="match status" value="1"/>
</dbReference>
<dbReference type="PANTHER" id="PTHR35566:SF1">
    <property type="entry name" value="TYPE VI SECRETION SYSTEM BASEPLATE COMPONENT TSSK1"/>
    <property type="match status" value="1"/>
</dbReference>
<dbReference type="InterPro" id="IPR010263">
    <property type="entry name" value="T6SS_TssK"/>
</dbReference>
<proteinExistence type="predicted"/>
<dbReference type="EMBL" id="FWXD01000036">
    <property type="protein sequence ID" value="SMC29536.1"/>
    <property type="molecule type" value="Genomic_DNA"/>
</dbReference>
<keyword evidence="2" id="KW-1185">Reference proteome</keyword>
<dbReference type="STRING" id="1121001.SAMN02745857_03903"/>
<gene>
    <name evidence="1" type="ORF">SAMN02745857_03903</name>
</gene>
<protein>
    <submittedName>
        <fullName evidence="1">Type VI secretion system protein ImpJ</fullName>
    </submittedName>
</protein>
<evidence type="ECO:0000313" key="2">
    <source>
        <dbReference type="Proteomes" id="UP000192761"/>
    </source>
</evidence>
<accession>A0A1W1Y039</accession>
<dbReference type="Pfam" id="PF05936">
    <property type="entry name" value="T6SS_VasE"/>
    <property type="match status" value="1"/>
</dbReference>
<dbReference type="AlphaFoldDB" id="A0A1W1Y039"/>
<reference evidence="1 2" key="1">
    <citation type="submission" date="2017-04" db="EMBL/GenBank/DDBJ databases">
        <authorList>
            <person name="Afonso C.L."/>
            <person name="Miller P.J."/>
            <person name="Scott M.A."/>
            <person name="Spackman E."/>
            <person name="Goraichik I."/>
            <person name="Dimitrov K.M."/>
            <person name="Suarez D.L."/>
            <person name="Swayne D.E."/>
        </authorList>
    </citation>
    <scope>NUCLEOTIDE SEQUENCE [LARGE SCALE GENOMIC DNA]</scope>
    <source>
        <strain evidence="1 2">DSM 23236</strain>
    </source>
</reference>
<sequence>MFLRPHHFQQMERYFEHYVQARCAPLQGFHWGWQQLELDRAALALGKIALVAGQGVMPDGTPFAFDASTMPAALDIGVDLKDELIVLALPLWRAGADEISWQATPDAGWTRYAVNDFEIEDANSMAYGPAVLQIGRLDLRLMPASSLNGDWQSIGVVRVLDRRNDGQVLLDEHYIPPLLAGTRHPVLRSYLDELHGLLGQRGDALAERLSAPGRGGVAEVADFLLLELVNRYTAVTWQARQAAVLHPMQLFGDWLKLACDLATYTAEKRRPLVLPDYQHDALASTFIPLMVELRRSLSSVLEQNAIPIDLQDRGNGVRVAQIPSLDLLQQAGFVLAVNADMPAELLRTRFPAQLKMGAVERIRDLVLLQLPGISLRLLPVAPRQLPYHAGFSYFELEKSGEYWKQLEKSGGLALHVAGEFPCLTMEFWAIRA</sequence>
<evidence type="ECO:0000313" key="1">
    <source>
        <dbReference type="EMBL" id="SMC29536.1"/>
    </source>
</evidence>
<dbReference type="PANTHER" id="PTHR35566">
    <property type="entry name" value="BLR3599 PROTEIN"/>
    <property type="match status" value="1"/>
</dbReference>